<sequence>MAAPAEKKLASKTNGIVTKHPHTLTLSCAAVLSRTATCIHVVYYNTQAPSANKTRTLSTHMRTSRKEPPLQTHLPSPISHLYKPPSITQTHPLVSNSHNNKREQRLFLLRQIACAAAALDSLATARFFRLSGKRIYATSTSLHARAWPRVADMSFWHLFP</sequence>
<dbReference type="AlphaFoldDB" id="A0A6G1GS23"/>
<protein>
    <submittedName>
        <fullName evidence="1">Uncharacterized protein</fullName>
    </submittedName>
</protein>
<keyword evidence="2" id="KW-1185">Reference proteome</keyword>
<name>A0A6G1GS23_9PEZI</name>
<evidence type="ECO:0000313" key="1">
    <source>
        <dbReference type="EMBL" id="KAF1983590.1"/>
    </source>
</evidence>
<accession>A0A6G1GS23</accession>
<dbReference type="Proteomes" id="UP000800041">
    <property type="component" value="Unassembled WGS sequence"/>
</dbReference>
<proteinExistence type="predicted"/>
<evidence type="ECO:0000313" key="2">
    <source>
        <dbReference type="Proteomes" id="UP000800041"/>
    </source>
</evidence>
<gene>
    <name evidence="1" type="ORF">K402DRAFT_406824</name>
</gene>
<dbReference type="EMBL" id="ML977174">
    <property type="protein sequence ID" value="KAF1983590.1"/>
    <property type="molecule type" value="Genomic_DNA"/>
</dbReference>
<organism evidence="1 2">
    <name type="scientific">Aulographum hederae CBS 113979</name>
    <dbReference type="NCBI Taxonomy" id="1176131"/>
    <lineage>
        <taxon>Eukaryota</taxon>
        <taxon>Fungi</taxon>
        <taxon>Dikarya</taxon>
        <taxon>Ascomycota</taxon>
        <taxon>Pezizomycotina</taxon>
        <taxon>Dothideomycetes</taxon>
        <taxon>Pleosporomycetidae</taxon>
        <taxon>Aulographales</taxon>
        <taxon>Aulographaceae</taxon>
    </lineage>
</organism>
<reference evidence="1" key="1">
    <citation type="journal article" date="2020" name="Stud. Mycol.">
        <title>101 Dothideomycetes genomes: a test case for predicting lifestyles and emergence of pathogens.</title>
        <authorList>
            <person name="Haridas S."/>
            <person name="Albert R."/>
            <person name="Binder M."/>
            <person name="Bloem J."/>
            <person name="Labutti K."/>
            <person name="Salamov A."/>
            <person name="Andreopoulos B."/>
            <person name="Baker S."/>
            <person name="Barry K."/>
            <person name="Bills G."/>
            <person name="Bluhm B."/>
            <person name="Cannon C."/>
            <person name="Castanera R."/>
            <person name="Culley D."/>
            <person name="Daum C."/>
            <person name="Ezra D."/>
            <person name="Gonzalez J."/>
            <person name="Henrissat B."/>
            <person name="Kuo A."/>
            <person name="Liang C."/>
            <person name="Lipzen A."/>
            <person name="Lutzoni F."/>
            <person name="Magnuson J."/>
            <person name="Mondo S."/>
            <person name="Nolan M."/>
            <person name="Ohm R."/>
            <person name="Pangilinan J."/>
            <person name="Park H.-J."/>
            <person name="Ramirez L."/>
            <person name="Alfaro M."/>
            <person name="Sun H."/>
            <person name="Tritt A."/>
            <person name="Yoshinaga Y."/>
            <person name="Zwiers L.-H."/>
            <person name="Turgeon B."/>
            <person name="Goodwin S."/>
            <person name="Spatafora J."/>
            <person name="Crous P."/>
            <person name="Grigoriev I."/>
        </authorList>
    </citation>
    <scope>NUCLEOTIDE SEQUENCE</scope>
    <source>
        <strain evidence="1">CBS 113979</strain>
    </source>
</reference>